<accession>A0A4U5MUZ0</accession>
<evidence type="ECO:0000313" key="3">
    <source>
        <dbReference type="EMBL" id="TKR73621.1"/>
    </source>
</evidence>
<comment type="caution">
    <text evidence="3">The sequence shown here is derived from an EMBL/GenBank/DDBJ whole genome shotgun (WGS) entry which is preliminary data.</text>
</comment>
<evidence type="ECO:0000256" key="2">
    <source>
        <dbReference type="SAM" id="SignalP"/>
    </source>
</evidence>
<protein>
    <submittedName>
        <fullName evidence="3">Uncharacterized protein</fullName>
    </submittedName>
</protein>
<feature type="region of interest" description="Disordered" evidence="1">
    <location>
        <begin position="48"/>
        <end position="77"/>
    </location>
</feature>
<keyword evidence="2" id="KW-0732">Signal</keyword>
<dbReference type="EMBL" id="AZBU02000006">
    <property type="protein sequence ID" value="TKR73621.1"/>
    <property type="molecule type" value="Genomic_DNA"/>
</dbReference>
<reference evidence="3 4" key="2">
    <citation type="journal article" date="2019" name="G3 (Bethesda)">
        <title>Hybrid Assembly of the Genome of the Entomopathogenic Nematode Steinernema carpocapsae Identifies the X-Chromosome.</title>
        <authorList>
            <person name="Serra L."/>
            <person name="Macchietto M."/>
            <person name="Macias-Munoz A."/>
            <person name="McGill C.J."/>
            <person name="Rodriguez I.M."/>
            <person name="Rodriguez B."/>
            <person name="Murad R."/>
            <person name="Mortazavi A."/>
        </authorList>
    </citation>
    <scope>NUCLEOTIDE SEQUENCE [LARGE SCALE GENOMIC DNA]</scope>
    <source>
        <strain evidence="3 4">ALL</strain>
    </source>
</reference>
<evidence type="ECO:0000256" key="1">
    <source>
        <dbReference type="SAM" id="MobiDB-lite"/>
    </source>
</evidence>
<sequence length="77" mass="8286">MRFLTGFFLCALFLAVFGEEALVQNPKGAVNPQINGYYHGAGHTGGPHMWSGQPGHWKEDEKTSEEVNPLAINAGSG</sequence>
<evidence type="ECO:0000313" key="4">
    <source>
        <dbReference type="Proteomes" id="UP000298663"/>
    </source>
</evidence>
<proteinExistence type="predicted"/>
<feature type="chain" id="PRO_5020767062" evidence="2">
    <location>
        <begin position="19"/>
        <end position="77"/>
    </location>
</feature>
<dbReference type="AlphaFoldDB" id="A0A4U5MUZ0"/>
<feature type="signal peptide" evidence="2">
    <location>
        <begin position="1"/>
        <end position="18"/>
    </location>
</feature>
<name>A0A4U5MUZ0_STECR</name>
<feature type="compositionally biased region" description="Basic and acidic residues" evidence="1">
    <location>
        <begin position="56"/>
        <end position="65"/>
    </location>
</feature>
<dbReference type="Proteomes" id="UP000298663">
    <property type="component" value="Unassembled WGS sequence"/>
</dbReference>
<organism evidence="3 4">
    <name type="scientific">Steinernema carpocapsae</name>
    <name type="common">Entomopathogenic nematode</name>
    <dbReference type="NCBI Taxonomy" id="34508"/>
    <lineage>
        <taxon>Eukaryota</taxon>
        <taxon>Metazoa</taxon>
        <taxon>Ecdysozoa</taxon>
        <taxon>Nematoda</taxon>
        <taxon>Chromadorea</taxon>
        <taxon>Rhabditida</taxon>
        <taxon>Tylenchina</taxon>
        <taxon>Panagrolaimomorpha</taxon>
        <taxon>Strongyloidoidea</taxon>
        <taxon>Steinernematidae</taxon>
        <taxon>Steinernema</taxon>
    </lineage>
</organism>
<reference evidence="3 4" key="1">
    <citation type="journal article" date="2015" name="Genome Biol.">
        <title>Comparative genomics of Steinernema reveals deeply conserved gene regulatory networks.</title>
        <authorList>
            <person name="Dillman A.R."/>
            <person name="Macchietto M."/>
            <person name="Porter C.F."/>
            <person name="Rogers A."/>
            <person name="Williams B."/>
            <person name="Antoshechkin I."/>
            <person name="Lee M.M."/>
            <person name="Goodwin Z."/>
            <person name="Lu X."/>
            <person name="Lewis E.E."/>
            <person name="Goodrich-Blair H."/>
            <person name="Stock S.P."/>
            <person name="Adams B.J."/>
            <person name="Sternberg P.W."/>
            <person name="Mortazavi A."/>
        </authorList>
    </citation>
    <scope>NUCLEOTIDE SEQUENCE [LARGE SCALE GENOMIC DNA]</scope>
    <source>
        <strain evidence="3 4">ALL</strain>
    </source>
</reference>
<gene>
    <name evidence="3" type="ORF">L596_020914</name>
</gene>
<keyword evidence="4" id="KW-1185">Reference proteome</keyword>